<evidence type="ECO:0000313" key="6">
    <source>
        <dbReference type="EMBL" id="KRM98418.1"/>
    </source>
</evidence>
<dbReference type="InterPro" id="IPR003339">
    <property type="entry name" value="ABC/ECF_trnsptr_transmembrane"/>
</dbReference>
<keyword evidence="3 5" id="KW-1133">Transmembrane helix</keyword>
<evidence type="ECO:0000313" key="7">
    <source>
        <dbReference type="Proteomes" id="UP000051638"/>
    </source>
</evidence>
<dbReference type="EMBL" id="AYYI01000034">
    <property type="protein sequence ID" value="KRM98418.1"/>
    <property type="molecule type" value="Genomic_DNA"/>
</dbReference>
<keyword evidence="4 5" id="KW-0472">Membrane</keyword>
<sequence>MLAKSVSVKPTLDARTKLITCVVMTLFMFTFHYYSQYFLTIALTALVLALFFTKHERQLVFSHWRLLLFVPTINLLANLLFVNGKVLYSWYFLSLTDMDIKIFIRITLLLVYAFCLIVKTTPQGLALAVGKICHSVTLHRYNGAAIPLTMIIMVSFINRFKDTIIEVQASYKLRANNQGKQTWFKRLLDYTKLLQPIILISMKNANQVANALLAKGYHKGARTFNYAKINYQRRDYLAYLVLLSFMLLNWWLFQ</sequence>
<organism evidence="6 7">
    <name type="scientific">Loigolactobacillus rennini DSM 20253</name>
    <dbReference type="NCBI Taxonomy" id="1423796"/>
    <lineage>
        <taxon>Bacteria</taxon>
        <taxon>Bacillati</taxon>
        <taxon>Bacillota</taxon>
        <taxon>Bacilli</taxon>
        <taxon>Lactobacillales</taxon>
        <taxon>Lactobacillaceae</taxon>
        <taxon>Loigolactobacillus</taxon>
    </lineage>
</organism>
<comment type="subcellular location">
    <subcellularLocation>
        <location evidence="1">Membrane</location>
        <topology evidence="1">Multi-pass membrane protein</topology>
    </subcellularLocation>
</comment>
<keyword evidence="2 5" id="KW-0812">Transmembrane</keyword>
<protein>
    <submittedName>
        <fullName evidence="6">Uncharacterized protein</fullName>
    </submittedName>
</protein>
<keyword evidence="7" id="KW-1185">Reference proteome</keyword>
<feature type="transmembrane region" description="Helical" evidence="5">
    <location>
        <begin position="34"/>
        <end position="52"/>
    </location>
</feature>
<dbReference type="CDD" id="cd16914">
    <property type="entry name" value="EcfT"/>
    <property type="match status" value="1"/>
</dbReference>
<proteinExistence type="predicted"/>
<dbReference type="STRING" id="1423796.FC24_GL001303"/>
<feature type="transmembrane region" description="Helical" evidence="5">
    <location>
        <begin position="102"/>
        <end position="118"/>
    </location>
</feature>
<dbReference type="PATRIC" id="fig|1423796.3.peg.1329"/>
<dbReference type="PANTHER" id="PTHR33514">
    <property type="entry name" value="PROTEIN ABCI12, CHLOROPLASTIC"/>
    <property type="match status" value="1"/>
</dbReference>
<dbReference type="GO" id="GO:0005886">
    <property type="term" value="C:plasma membrane"/>
    <property type="evidence" value="ECO:0007669"/>
    <property type="project" value="UniProtKB-ARBA"/>
</dbReference>
<evidence type="ECO:0000256" key="5">
    <source>
        <dbReference type="SAM" id="Phobius"/>
    </source>
</evidence>
<feature type="transmembrane region" description="Helical" evidence="5">
    <location>
        <begin position="236"/>
        <end position="253"/>
    </location>
</feature>
<name>A0A0R2D4R1_9LACO</name>
<evidence type="ECO:0000256" key="4">
    <source>
        <dbReference type="ARBA" id="ARBA00023136"/>
    </source>
</evidence>
<dbReference type="PANTHER" id="PTHR33514:SF13">
    <property type="entry name" value="PROTEIN ABCI12, CHLOROPLASTIC"/>
    <property type="match status" value="1"/>
</dbReference>
<dbReference type="AlphaFoldDB" id="A0A0R2D4R1"/>
<dbReference type="Pfam" id="PF02361">
    <property type="entry name" value="CbiQ"/>
    <property type="match status" value="1"/>
</dbReference>
<reference evidence="6 7" key="1">
    <citation type="journal article" date="2015" name="Genome Announc.">
        <title>Expanding the biotechnology potential of lactobacilli through comparative genomics of 213 strains and associated genera.</title>
        <authorList>
            <person name="Sun Z."/>
            <person name="Harris H.M."/>
            <person name="McCann A."/>
            <person name="Guo C."/>
            <person name="Argimon S."/>
            <person name="Zhang W."/>
            <person name="Yang X."/>
            <person name="Jeffery I.B."/>
            <person name="Cooney J.C."/>
            <person name="Kagawa T.F."/>
            <person name="Liu W."/>
            <person name="Song Y."/>
            <person name="Salvetti E."/>
            <person name="Wrobel A."/>
            <person name="Rasinkangas P."/>
            <person name="Parkhill J."/>
            <person name="Rea M.C."/>
            <person name="O'Sullivan O."/>
            <person name="Ritari J."/>
            <person name="Douillard F.P."/>
            <person name="Paul Ross R."/>
            <person name="Yang R."/>
            <person name="Briner A.E."/>
            <person name="Felis G.E."/>
            <person name="de Vos W.M."/>
            <person name="Barrangou R."/>
            <person name="Klaenhammer T.R."/>
            <person name="Caufield P.W."/>
            <person name="Cui Y."/>
            <person name="Zhang H."/>
            <person name="O'Toole P.W."/>
        </authorList>
    </citation>
    <scope>NUCLEOTIDE SEQUENCE [LARGE SCALE GENOMIC DNA]</scope>
    <source>
        <strain evidence="6 7">DSM 20253</strain>
    </source>
</reference>
<evidence type="ECO:0000256" key="3">
    <source>
        <dbReference type="ARBA" id="ARBA00022989"/>
    </source>
</evidence>
<dbReference type="Proteomes" id="UP000051638">
    <property type="component" value="Unassembled WGS sequence"/>
</dbReference>
<evidence type="ECO:0000256" key="2">
    <source>
        <dbReference type="ARBA" id="ARBA00022692"/>
    </source>
</evidence>
<evidence type="ECO:0000256" key="1">
    <source>
        <dbReference type="ARBA" id="ARBA00004141"/>
    </source>
</evidence>
<gene>
    <name evidence="6" type="ORF">FC24_GL001303</name>
</gene>
<accession>A0A0R2D4R1</accession>
<dbReference type="RefSeq" id="WP_057873872.1">
    <property type="nucleotide sequence ID" value="NZ_AYYI01000034.1"/>
</dbReference>
<comment type="caution">
    <text evidence="6">The sequence shown here is derived from an EMBL/GenBank/DDBJ whole genome shotgun (WGS) entry which is preliminary data.</text>
</comment>
<dbReference type="OrthoDB" id="2293650at2"/>